<organism evidence="6 7">
    <name type="scientific">Octadecabacter ascidiaceicola</name>
    <dbReference type="NCBI Taxonomy" id="1655543"/>
    <lineage>
        <taxon>Bacteria</taxon>
        <taxon>Pseudomonadati</taxon>
        <taxon>Pseudomonadota</taxon>
        <taxon>Alphaproteobacteria</taxon>
        <taxon>Rhodobacterales</taxon>
        <taxon>Roseobacteraceae</taxon>
        <taxon>Octadecabacter</taxon>
    </lineage>
</organism>
<dbReference type="OrthoDB" id="9805913at2"/>
<evidence type="ECO:0000313" key="6">
    <source>
        <dbReference type="EMBL" id="SMX37115.1"/>
    </source>
</evidence>
<accession>A0A238K2M3</accession>
<keyword evidence="7" id="KW-1185">Reference proteome</keyword>
<feature type="region of interest" description="Disordered" evidence="4">
    <location>
        <begin position="108"/>
        <end position="136"/>
    </location>
</feature>
<sequence length="136" mass="14855">MLRNLANAPLGLDKEDDLRISIAGAQEKTALLRHEGAWIRPSGLTRTTHILKTQLGVLPAGIDLSDSVENEFFCMNLCRAMGMDVAEVENADFEDVRSLVVTQRWPVDPPSAGRLLPGAHSSTQPETPNGWRAGDH</sequence>
<evidence type="ECO:0000256" key="4">
    <source>
        <dbReference type="SAM" id="MobiDB-lite"/>
    </source>
</evidence>
<evidence type="ECO:0000256" key="1">
    <source>
        <dbReference type="ARBA" id="ARBA00010164"/>
    </source>
</evidence>
<dbReference type="InterPro" id="IPR012893">
    <property type="entry name" value="HipA-like_C"/>
</dbReference>
<evidence type="ECO:0000313" key="7">
    <source>
        <dbReference type="Proteomes" id="UP000203464"/>
    </source>
</evidence>
<dbReference type="InterPro" id="IPR052028">
    <property type="entry name" value="HipA_Ser/Thr_kinase"/>
</dbReference>
<evidence type="ECO:0000256" key="3">
    <source>
        <dbReference type="ARBA" id="ARBA00022777"/>
    </source>
</evidence>
<gene>
    <name evidence="6" type="primary">hipA_1</name>
    <name evidence="6" type="ORF">OCA8868_01281</name>
</gene>
<evidence type="ECO:0000259" key="5">
    <source>
        <dbReference type="Pfam" id="PF07804"/>
    </source>
</evidence>
<dbReference type="Pfam" id="PF07804">
    <property type="entry name" value="HipA_C"/>
    <property type="match status" value="1"/>
</dbReference>
<protein>
    <submittedName>
        <fullName evidence="6">Serine/threonine-protein kinase HipA</fullName>
        <ecNumber evidence="6">2.7.11.1</ecNumber>
    </submittedName>
</protein>
<reference evidence="7" key="1">
    <citation type="submission" date="2017-05" db="EMBL/GenBank/DDBJ databases">
        <authorList>
            <person name="Rodrigo-Torres L."/>
            <person name="Arahal R. D."/>
            <person name="Lucena T."/>
        </authorList>
    </citation>
    <scope>NUCLEOTIDE SEQUENCE [LARGE SCALE GENOMIC DNA]</scope>
    <source>
        <strain evidence="7">CECT 8868</strain>
    </source>
</reference>
<evidence type="ECO:0000256" key="2">
    <source>
        <dbReference type="ARBA" id="ARBA00022679"/>
    </source>
</evidence>
<name>A0A238K2M3_9RHOB</name>
<dbReference type="RefSeq" id="WP_093995736.1">
    <property type="nucleotide sequence ID" value="NZ_FXYD01000002.1"/>
</dbReference>
<dbReference type="EC" id="2.7.11.1" evidence="6"/>
<keyword evidence="2 6" id="KW-0808">Transferase</keyword>
<dbReference type="GO" id="GO:0005829">
    <property type="term" value="C:cytosol"/>
    <property type="evidence" value="ECO:0007669"/>
    <property type="project" value="TreeGrafter"/>
</dbReference>
<dbReference type="PANTHER" id="PTHR37419:SF1">
    <property type="entry name" value="SERINE_THREONINE-PROTEIN KINASE TOXIN HIPA"/>
    <property type="match status" value="1"/>
</dbReference>
<dbReference type="AlphaFoldDB" id="A0A238K2M3"/>
<dbReference type="EMBL" id="FXYD01000002">
    <property type="protein sequence ID" value="SMX37115.1"/>
    <property type="molecule type" value="Genomic_DNA"/>
</dbReference>
<feature type="domain" description="HipA-like C-terminal" evidence="5">
    <location>
        <begin position="20"/>
        <end position="104"/>
    </location>
</feature>
<comment type="similarity">
    <text evidence="1">Belongs to the HipA Ser/Thr kinase family.</text>
</comment>
<dbReference type="PANTHER" id="PTHR37419">
    <property type="entry name" value="SERINE/THREONINE-PROTEIN KINASE TOXIN HIPA"/>
    <property type="match status" value="1"/>
</dbReference>
<proteinExistence type="inferred from homology"/>
<keyword evidence="3 6" id="KW-0418">Kinase</keyword>
<dbReference type="Proteomes" id="UP000203464">
    <property type="component" value="Unassembled WGS sequence"/>
</dbReference>
<dbReference type="GO" id="GO:0004674">
    <property type="term" value="F:protein serine/threonine kinase activity"/>
    <property type="evidence" value="ECO:0007669"/>
    <property type="project" value="UniProtKB-EC"/>
</dbReference>